<dbReference type="InterPro" id="IPR003825">
    <property type="entry name" value="Colicin-V_CvpA"/>
</dbReference>
<evidence type="ECO:0000256" key="1">
    <source>
        <dbReference type="ARBA" id="ARBA00004141"/>
    </source>
</evidence>
<dbReference type="PANTHER" id="PTHR36926">
    <property type="entry name" value="COLICIN V PRODUCTION PROTEIN"/>
    <property type="match status" value="1"/>
</dbReference>
<keyword evidence="2 5" id="KW-0812">Transmembrane</keyword>
<evidence type="ECO:0000313" key="6">
    <source>
        <dbReference type="EMBL" id="SEL13039.1"/>
    </source>
</evidence>
<dbReference type="EMBL" id="FOBH01000005">
    <property type="protein sequence ID" value="SEL13039.1"/>
    <property type="molecule type" value="Genomic_DNA"/>
</dbReference>
<comment type="subcellular location">
    <subcellularLocation>
        <location evidence="1">Membrane</location>
        <topology evidence="1">Multi-pass membrane protein</topology>
    </subcellularLocation>
</comment>
<proteinExistence type="predicted"/>
<dbReference type="AlphaFoldDB" id="A0A1H7MPN7"/>
<keyword evidence="7" id="KW-1185">Reference proteome</keyword>
<evidence type="ECO:0000256" key="2">
    <source>
        <dbReference type="ARBA" id="ARBA00022692"/>
    </source>
</evidence>
<name>A0A1H7MPN7_9PROT</name>
<dbReference type="GO" id="GO:0009403">
    <property type="term" value="P:toxin biosynthetic process"/>
    <property type="evidence" value="ECO:0007669"/>
    <property type="project" value="InterPro"/>
</dbReference>
<evidence type="ECO:0000256" key="5">
    <source>
        <dbReference type="SAM" id="Phobius"/>
    </source>
</evidence>
<feature type="transmembrane region" description="Helical" evidence="5">
    <location>
        <begin position="64"/>
        <end position="84"/>
    </location>
</feature>
<sequence>MTAFDYCVLAILGISILLSLVRGVVRELVSLAGWIVAFMVANSFASQFAPILPSFIAGESLRMLFAFAALFLATLVAVGLIAMAASSLTKTAGLGLADRFLGSLFGFIRGLLVVLLIVLTAGLTALPQEPFWRKAVLSGPLETAVMFVVPWLPQDLSRHINFVRLKRNNERLS</sequence>
<accession>A0A1H7MPN7</accession>
<evidence type="ECO:0000256" key="4">
    <source>
        <dbReference type="ARBA" id="ARBA00023136"/>
    </source>
</evidence>
<reference evidence="6 7" key="1">
    <citation type="submission" date="2016-10" db="EMBL/GenBank/DDBJ databases">
        <authorList>
            <person name="de Groot N.N."/>
        </authorList>
    </citation>
    <scope>NUCLEOTIDE SEQUENCE [LARGE SCALE GENOMIC DNA]</scope>
    <source>
        <strain evidence="6 7">Nv1</strain>
    </source>
</reference>
<dbReference type="Pfam" id="PF02674">
    <property type="entry name" value="Colicin_V"/>
    <property type="match status" value="1"/>
</dbReference>
<evidence type="ECO:0000256" key="3">
    <source>
        <dbReference type="ARBA" id="ARBA00022989"/>
    </source>
</evidence>
<dbReference type="InterPro" id="IPR052719">
    <property type="entry name" value="CvpA-like"/>
</dbReference>
<keyword evidence="3 5" id="KW-1133">Transmembrane helix</keyword>
<dbReference type="STRING" id="1233.SAMN05216387_105160"/>
<dbReference type="GO" id="GO:0016020">
    <property type="term" value="C:membrane"/>
    <property type="evidence" value="ECO:0007669"/>
    <property type="project" value="UniProtKB-SubCell"/>
</dbReference>
<gene>
    <name evidence="6" type="ORF">SAMN05216387_105160</name>
</gene>
<dbReference type="Proteomes" id="UP000198620">
    <property type="component" value="Unassembled WGS sequence"/>
</dbReference>
<keyword evidence="4 5" id="KW-0472">Membrane</keyword>
<evidence type="ECO:0000313" key="7">
    <source>
        <dbReference type="Proteomes" id="UP000198620"/>
    </source>
</evidence>
<organism evidence="6 7">
    <name type="scientific">Nitrosovibrio tenuis</name>
    <dbReference type="NCBI Taxonomy" id="1233"/>
    <lineage>
        <taxon>Bacteria</taxon>
        <taxon>Pseudomonadati</taxon>
        <taxon>Pseudomonadota</taxon>
        <taxon>Betaproteobacteria</taxon>
        <taxon>Nitrosomonadales</taxon>
        <taxon>Nitrosomonadaceae</taxon>
        <taxon>Nitrosovibrio</taxon>
    </lineage>
</organism>
<protein>
    <submittedName>
        <fullName evidence="6">Membrane protein required for colicin V production</fullName>
    </submittedName>
</protein>
<dbReference type="PANTHER" id="PTHR36926:SF1">
    <property type="entry name" value="COLICIN V PRODUCTION PROTEIN"/>
    <property type="match status" value="1"/>
</dbReference>
<dbReference type="RefSeq" id="WP_090828610.1">
    <property type="nucleotide sequence ID" value="NZ_FOBH01000005.1"/>
</dbReference>
<feature type="transmembrane region" description="Helical" evidence="5">
    <location>
        <begin position="33"/>
        <end position="52"/>
    </location>
</feature>
<dbReference type="OrthoDB" id="9810601at2"/>
<feature type="transmembrane region" description="Helical" evidence="5">
    <location>
        <begin position="104"/>
        <end position="126"/>
    </location>
</feature>